<keyword evidence="1" id="KW-0285">Flavoprotein</keyword>
<evidence type="ECO:0000259" key="6">
    <source>
        <dbReference type="PROSITE" id="PS51085"/>
    </source>
</evidence>
<dbReference type="Gene3D" id="3.30.390.50">
    <property type="entry name" value="CO dehydrogenase flavoprotein, C-terminal domain"/>
    <property type="match status" value="1"/>
</dbReference>
<dbReference type="SUPFAM" id="SSF47741">
    <property type="entry name" value="CO dehydrogenase ISP C-domain like"/>
    <property type="match status" value="1"/>
</dbReference>
<keyword evidence="4" id="KW-0560">Oxidoreductase</keyword>
<accession>A0A4R3I2H3</accession>
<name>A0A4R3I2H3_9GAMM</name>
<dbReference type="InterPro" id="IPR016169">
    <property type="entry name" value="FAD-bd_PCMH_sub2"/>
</dbReference>
<dbReference type="OrthoDB" id="9775084at2"/>
<dbReference type="NCBIfam" id="TIGR02963">
    <property type="entry name" value="xanthine_xdhA"/>
    <property type="match status" value="1"/>
</dbReference>
<dbReference type="InterPro" id="IPR036010">
    <property type="entry name" value="2Fe-2S_ferredoxin-like_sf"/>
</dbReference>
<dbReference type="PANTHER" id="PTHR45444:SF3">
    <property type="entry name" value="XANTHINE DEHYDROGENASE"/>
    <property type="match status" value="1"/>
</dbReference>
<feature type="domain" description="FAD-binding PCMH-type" evidence="7">
    <location>
        <begin position="189"/>
        <end position="363"/>
    </location>
</feature>
<dbReference type="PROSITE" id="PS00197">
    <property type="entry name" value="2FE2S_FER_1"/>
    <property type="match status" value="1"/>
</dbReference>
<dbReference type="SUPFAM" id="SSF54292">
    <property type="entry name" value="2Fe-2S ferredoxin-like"/>
    <property type="match status" value="1"/>
</dbReference>
<dbReference type="InterPro" id="IPR016166">
    <property type="entry name" value="FAD-bd_PCMH"/>
</dbReference>
<dbReference type="Gene3D" id="3.30.465.10">
    <property type="match status" value="1"/>
</dbReference>
<dbReference type="InterPro" id="IPR002888">
    <property type="entry name" value="2Fe-2S-bd"/>
</dbReference>
<dbReference type="InterPro" id="IPR016167">
    <property type="entry name" value="FAD-bd_PCMH_sub1"/>
</dbReference>
<dbReference type="InterPro" id="IPR036318">
    <property type="entry name" value="FAD-bd_PCMH-like_sf"/>
</dbReference>
<keyword evidence="9" id="KW-1185">Reference proteome</keyword>
<dbReference type="Proteomes" id="UP000295793">
    <property type="component" value="Unassembled WGS sequence"/>
</dbReference>
<evidence type="ECO:0000256" key="4">
    <source>
        <dbReference type="ARBA" id="ARBA00023002"/>
    </source>
</evidence>
<dbReference type="InterPro" id="IPR001041">
    <property type="entry name" value="2Fe-2S_ferredoxin-type"/>
</dbReference>
<dbReference type="GO" id="GO:0051537">
    <property type="term" value="F:2 iron, 2 sulfur cluster binding"/>
    <property type="evidence" value="ECO:0007669"/>
    <property type="project" value="InterPro"/>
</dbReference>
<dbReference type="InterPro" id="IPR012175">
    <property type="entry name" value="Xanth_DH_ssu_bac"/>
</dbReference>
<dbReference type="Gene3D" id="3.10.20.30">
    <property type="match status" value="1"/>
</dbReference>
<feature type="domain" description="2Fe-2S ferredoxin-type" evidence="6">
    <location>
        <begin position="1"/>
        <end position="85"/>
    </location>
</feature>
<evidence type="ECO:0000256" key="1">
    <source>
        <dbReference type="ARBA" id="ARBA00022630"/>
    </source>
</evidence>
<protein>
    <submittedName>
        <fullName evidence="8">Xanthine dehydrogenase small subunit</fullName>
    </submittedName>
</protein>
<dbReference type="Gene3D" id="1.10.150.120">
    <property type="entry name" value="[2Fe-2S]-binding domain"/>
    <property type="match status" value="1"/>
</dbReference>
<evidence type="ECO:0000259" key="7">
    <source>
        <dbReference type="PROSITE" id="PS51387"/>
    </source>
</evidence>
<dbReference type="AlphaFoldDB" id="A0A4R3I2H3"/>
<organism evidence="8 9">
    <name type="scientific">Reinekea marinisedimentorum</name>
    <dbReference type="NCBI Taxonomy" id="230495"/>
    <lineage>
        <taxon>Bacteria</taxon>
        <taxon>Pseudomonadati</taxon>
        <taxon>Pseudomonadota</taxon>
        <taxon>Gammaproteobacteria</taxon>
        <taxon>Oceanospirillales</taxon>
        <taxon>Saccharospirillaceae</taxon>
        <taxon>Reinekea</taxon>
    </lineage>
</organism>
<evidence type="ECO:0000256" key="5">
    <source>
        <dbReference type="ARBA" id="ARBA00023004"/>
    </source>
</evidence>
<dbReference type="SUPFAM" id="SSF55447">
    <property type="entry name" value="CO dehydrogenase flavoprotein C-terminal domain-like"/>
    <property type="match status" value="1"/>
</dbReference>
<dbReference type="InterPro" id="IPR036884">
    <property type="entry name" value="2Fe-2S-bd_dom_sf"/>
</dbReference>
<dbReference type="PIRSF" id="PIRSF036557">
    <property type="entry name" value="XdhA_RC"/>
    <property type="match status" value="1"/>
</dbReference>
<dbReference type="Pfam" id="PF03450">
    <property type="entry name" value="CO_deh_flav_C"/>
    <property type="match status" value="1"/>
</dbReference>
<comment type="caution">
    <text evidence="8">The sequence shown here is derived from an EMBL/GenBank/DDBJ whole genome shotgun (WGS) entry which is preliminary data.</text>
</comment>
<sequence>MIEFLLNEQPVELDDVAPTLSVLDWLRTKTGLTGTKEGCASGDCGACTVVVGQKENGKVHYKHLNACLMLVGSLHGKHLVTVEGLTAAANAKLEELHPVQRAMVECHGSQCGFCTPGFIMSMFSLYMNEPAFPGKDKVIHALGGNLCRCTGYKPIIEACERMYSYPRTTAPFMQAADKFFNCTLCSNPGLSDGDRVFYLPQSLRELVELKSSYSQAKLVAGGTDLSLEFTQQLKLAEEVISLVDVQELKTITEDEHGLKIGAMATYEQFMPALLKHYPEASELFNRLGSSQIRNAGTLGGSLANASPIGDPAPLLLALDAVVEVICERGSRVIPINEFFLGYRRTQLHEDEVISAVFIPARQADQKLACYKISKRMEDDISSVLLVLSFQLVENRMVNVKSGFGGMAATPVAAESMAQVMEGKDFSEHNIQQAAAALTADFKPMSDVRASQHYRLQVCQNLMQRFWLEQSSGIATRVSHAAL</sequence>
<dbReference type="EMBL" id="SLZR01000013">
    <property type="protein sequence ID" value="TCS38961.1"/>
    <property type="molecule type" value="Genomic_DNA"/>
</dbReference>
<dbReference type="InterPro" id="IPR005107">
    <property type="entry name" value="CO_DH_flav_C"/>
</dbReference>
<dbReference type="Gene3D" id="3.30.43.10">
    <property type="entry name" value="Uridine Diphospho-n-acetylenolpyruvylglucosamine Reductase, domain 2"/>
    <property type="match status" value="1"/>
</dbReference>
<dbReference type="PANTHER" id="PTHR45444">
    <property type="entry name" value="XANTHINE DEHYDROGENASE"/>
    <property type="match status" value="1"/>
</dbReference>
<keyword evidence="5" id="KW-0408">Iron</keyword>
<dbReference type="PROSITE" id="PS51387">
    <property type="entry name" value="FAD_PCMH"/>
    <property type="match status" value="1"/>
</dbReference>
<dbReference type="GO" id="GO:0004854">
    <property type="term" value="F:xanthine dehydrogenase activity"/>
    <property type="evidence" value="ECO:0007669"/>
    <property type="project" value="InterPro"/>
</dbReference>
<keyword evidence="2" id="KW-0479">Metal-binding</keyword>
<dbReference type="InterPro" id="IPR006058">
    <property type="entry name" value="2Fe2S_fd_BS"/>
</dbReference>
<dbReference type="InterPro" id="IPR012675">
    <property type="entry name" value="Beta-grasp_dom_sf"/>
</dbReference>
<reference evidence="8 9" key="1">
    <citation type="submission" date="2019-03" db="EMBL/GenBank/DDBJ databases">
        <title>Genomic Encyclopedia of Archaeal and Bacterial Type Strains, Phase II (KMG-II): from individual species to whole genera.</title>
        <authorList>
            <person name="Goeker M."/>
        </authorList>
    </citation>
    <scope>NUCLEOTIDE SEQUENCE [LARGE SCALE GENOMIC DNA]</scope>
    <source>
        <strain evidence="8 9">DSM 15388</strain>
    </source>
</reference>
<dbReference type="InterPro" id="IPR016208">
    <property type="entry name" value="Ald_Oxase/xanthine_DH-like"/>
</dbReference>
<evidence type="ECO:0000313" key="8">
    <source>
        <dbReference type="EMBL" id="TCS38961.1"/>
    </source>
</evidence>
<dbReference type="SMART" id="SM01092">
    <property type="entry name" value="CO_deh_flav_C"/>
    <property type="match status" value="1"/>
</dbReference>
<dbReference type="Pfam" id="PF00111">
    <property type="entry name" value="Fer2"/>
    <property type="match status" value="1"/>
</dbReference>
<dbReference type="PROSITE" id="PS51085">
    <property type="entry name" value="2FE2S_FER_2"/>
    <property type="match status" value="1"/>
</dbReference>
<dbReference type="SUPFAM" id="SSF56176">
    <property type="entry name" value="FAD-binding/transporter-associated domain-like"/>
    <property type="match status" value="1"/>
</dbReference>
<dbReference type="RefSeq" id="WP_132702406.1">
    <property type="nucleotide sequence ID" value="NZ_SLZR01000013.1"/>
</dbReference>
<evidence type="ECO:0000313" key="9">
    <source>
        <dbReference type="Proteomes" id="UP000295793"/>
    </source>
</evidence>
<dbReference type="InterPro" id="IPR036683">
    <property type="entry name" value="CO_DH_flav_C_dom_sf"/>
</dbReference>
<dbReference type="GO" id="GO:0005506">
    <property type="term" value="F:iron ion binding"/>
    <property type="evidence" value="ECO:0007669"/>
    <property type="project" value="InterPro"/>
</dbReference>
<gene>
    <name evidence="8" type="ORF">BCF53_1137</name>
</gene>
<dbReference type="Pfam" id="PF01799">
    <property type="entry name" value="Fer2_2"/>
    <property type="match status" value="1"/>
</dbReference>
<dbReference type="Pfam" id="PF00941">
    <property type="entry name" value="FAD_binding_5"/>
    <property type="match status" value="1"/>
</dbReference>
<keyword evidence="3" id="KW-0274">FAD</keyword>
<dbReference type="InterPro" id="IPR002346">
    <property type="entry name" value="Mopterin_DH_FAD-bd"/>
</dbReference>
<dbReference type="InterPro" id="IPR014307">
    <property type="entry name" value="Xanthine_DH_ssu"/>
</dbReference>
<evidence type="ECO:0000256" key="3">
    <source>
        <dbReference type="ARBA" id="ARBA00022827"/>
    </source>
</evidence>
<evidence type="ECO:0000256" key="2">
    <source>
        <dbReference type="ARBA" id="ARBA00022723"/>
    </source>
</evidence>
<dbReference type="GO" id="GO:0071949">
    <property type="term" value="F:FAD binding"/>
    <property type="evidence" value="ECO:0007669"/>
    <property type="project" value="InterPro"/>
</dbReference>
<proteinExistence type="predicted"/>